<dbReference type="OrthoDB" id="9815856at2"/>
<evidence type="ECO:0000259" key="11">
    <source>
        <dbReference type="Pfam" id="PF00590"/>
    </source>
</evidence>
<dbReference type="PROSITE" id="PS00840">
    <property type="entry name" value="SUMT_2"/>
    <property type="match status" value="1"/>
</dbReference>
<dbReference type="RefSeq" id="WP_041975131.1">
    <property type="nucleotide sequence ID" value="NZ_CBXV010000004.1"/>
</dbReference>
<dbReference type="PANTHER" id="PTHR45790:SF3">
    <property type="entry name" value="S-ADENOSYL-L-METHIONINE-DEPENDENT UROPORPHYRINOGEN III METHYLTRANSFERASE, CHLOROPLASTIC"/>
    <property type="match status" value="1"/>
</dbReference>
<evidence type="ECO:0000256" key="5">
    <source>
        <dbReference type="ARBA" id="ARBA00022679"/>
    </source>
</evidence>
<dbReference type="InterPro" id="IPR035996">
    <property type="entry name" value="4pyrrol_Methylase_sf"/>
</dbReference>
<dbReference type="STRING" id="454194.PYK22_01075"/>
<keyword evidence="6" id="KW-0949">S-adenosyl-L-methionine</keyword>
<dbReference type="GO" id="GO:0009236">
    <property type="term" value="P:cobalamin biosynthetic process"/>
    <property type="evidence" value="ECO:0007669"/>
    <property type="project" value="UniProtKB-KW"/>
</dbReference>
<dbReference type="InterPro" id="IPR006366">
    <property type="entry name" value="CobA/CysG_C"/>
</dbReference>
<comment type="similarity">
    <text evidence="1 10">Belongs to the precorrin methyltransferase family.</text>
</comment>
<keyword evidence="7" id="KW-0627">Porphyrin biosynthesis</keyword>
<dbReference type="InterPro" id="IPR014776">
    <property type="entry name" value="4pyrrole_Mease_sub2"/>
</dbReference>
<dbReference type="PROSITE" id="PS00839">
    <property type="entry name" value="SUMT_1"/>
    <property type="match status" value="1"/>
</dbReference>
<dbReference type="EMBL" id="CBXV010000004">
    <property type="protein sequence ID" value="CDM65077.1"/>
    <property type="molecule type" value="Genomic_DNA"/>
</dbReference>
<evidence type="ECO:0000256" key="10">
    <source>
        <dbReference type="RuleBase" id="RU003960"/>
    </source>
</evidence>
<dbReference type="AlphaFoldDB" id="A0A0B6WWH1"/>
<keyword evidence="13" id="KW-1185">Reference proteome</keyword>
<gene>
    <name evidence="12" type="ORF">PYK22_01075</name>
</gene>
<dbReference type="PANTHER" id="PTHR45790">
    <property type="entry name" value="SIROHEME SYNTHASE-RELATED"/>
    <property type="match status" value="1"/>
</dbReference>
<dbReference type="CDD" id="cd11642">
    <property type="entry name" value="SUMT"/>
    <property type="match status" value="1"/>
</dbReference>
<reference evidence="12 13" key="1">
    <citation type="submission" date="2013-12" db="EMBL/GenBank/DDBJ databases">
        <authorList>
            <person name="Stott M."/>
        </authorList>
    </citation>
    <scope>NUCLEOTIDE SEQUENCE [LARGE SCALE GENOMIC DNA]</scope>
    <source>
        <strain evidence="12 13">K22</strain>
    </source>
</reference>
<comment type="pathway">
    <text evidence="8">Porphyrin-containing compound metabolism; siroheme biosynthesis; precorrin-2 from uroporphyrinogen III: step 1/1.</text>
</comment>
<dbReference type="FunFam" id="3.30.950.10:FF:000001">
    <property type="entry name" value="Siroheme synthase"/>
    <property type="match status" value="1"/>
</dbReference>
<dbReference type="GO" id="GO:0019354">
    <property type="term" value="P:siroheme biosynthetic process"/>
    <property type="evidence" value="ECO:0007669"/>
    <property type="project" value="InterPro"/>
</dbReference>
<dbReference type="Gene3D" id="3.40.1010.10">
    <property type="entry name" value="Cobalt-precorrin-4 Transmethylase, Domain 1"/>
    <property type="match status" value="1"/>
</dbReference>
<dbReference type="NCBIfam" id="NF004790">
    <property type="entry name" value="PRK06136.1"/>
    <property type="match status" value="1"/>
</dbReference>
<dbReference type="SUPFAM" id="SSF53790">
    <property type="entry name" value="Tetrapyrrole methylase"/>
    <property type="match status" value="1"/>
</dbReference>
<sequence length="272" mass="29282">MSFDEKFAARPGVVYLVGAGPGDPGLLTLKARGLLASCDVVIYDNLVNPEILRFAQRDVERIDVGKIGGGRHTPQEEINMLLIERARRGERVVRLKGGDPFLFGRGGEEAEALRRASIPFEVVPGVSSALAVPAYAGIPLTHRELASSVVVITGAKARSGEVPGPIFRSLAQADTLVVLMGTAHLRAIADELIAAGRSPDTPVAVIRWGTYRGQRTITGTLRTIADECERAGVRAPTVIVIGEVVALREKLQWFEKQSAHQAAREEFAFVAE</sequence>
<reference evidence="12 13" key="2">
    <citation type="submission" date="2015-01" db="EMBL/GenBank/DDBJ databases">
        <title>Complete genome sequence of Pyrinomonas methylaliphatogenes type strain K22T.</title>
        <authorList>
            <person name="Lee K.C.Y."/>
            <person name="Power J.F."/>
            <person name="Dunfield P.F."/>
            <person name="Morgan X.C."/>
            <person name="Huttenhower C."/>
            <person name="Stott M.B."/>
        </authorList>
    </citation>
    <scope>NUCLEOTIDE SEQUENCE [LARGE SCALE GENOMIC DNA]</scope>
    <source>
        <strain evidence="12 13">K22</strain>
    </source>
</reference>
<organism evidence="12 13">
    <name type="scientific">Pyrinomonas methylaliphatogenes</name>
    <dbReference type="NCBI Taxonomy" id="454194"/>
    <lineage>
        <taxon>Bacteria</taxon>
        <taxon>Pseudomonadati</taxon>
        <taxon>Acidobacteriota</taxon>
        <taxon>Blastocatellia</taxon>
        <taxon>Blastocatellales</taxon>
        <taxon>Pyrinomonadaceae</taxon>
        <taxon>Pyrinomonas</taxon>
    </lineage>
</organism>
<evidence type="ECO:0000256" key="8">
    <source>
        <dbReference type="ARBA" id="ARBA00025705"/>
    </source>
</evidence>
<evidence type="ECO:0000256" key="6">
    <source>
        <dbReference type="ARBA" id="ARBA00022691"/>
    </source>
</evidence>
<dbReference type="Proteomes" id="UP000031518">
    <property type="component" value="Unassembled WGS sequence"/>
</dbReference>
<protein>
    <recommendedName>
        <fullName evidence="2">uroporphyrinogen-III C-methyltransferase</fullName>
        <ecNumber evidence="2">2.1.1.107</ecNumber>
    </recommendedName>
</protein>
<dbReference type="Gene3D" id="3.30.950.10">
    <property type="entry name" value="Methyltransferase, Cobalt-precorrin-4 Transmethylase, Domain 2"/>
    <property type="match status" value="1"/>
</dbReference>
<dbReference type="GO" id="GO:0032259">
    <property type="term" value="P:methylation"/>
    <property type="evidence" value="ECO:0007669"/>
    <property type="project" value="UniProtKB-KW"/>
</dbReference>
<evidence type="ECO:0000256" key="1">
    <source>
        <dbReference type="ARBA" id="ARBA00005879"/>
    </source>
</evidence>
<feature type="domain" description="Tetrapyrrole methylase" evidence="11">
    <location>
        <begin position="14"/>
        <end position="224"/>
    </location>
</feature>
<dbReference type="GO" id="GO:0004851">
    <property type="term" value="F:uroporphyrin-III C-methyltransferase activity"/>
    <property type="evidence" value="ECO:0007669"/>
    <property type="project" value="UniProtKB-EC"/>
</dbReference>
<dbReference type="InterPro" id="IPR014777">
    <property type="entry name" value="4pyrrole_Mease_sub1"/>
</dbReference>
<keyword evidence="4 10" id="KW-0489">Methyltransferase</keyword>
<keyword evidence="3" id="KW-0169">Cobalamin biosynthesis</keyword>
<evidence type="ECO:0000313" key="13">
    <source>
        <dbReference type="Proteomes" id="UP000031518"/>
    </source>
</evidence>
<evidence type="ECO:0000313" key="12">
    <source>
        <dbReference type="EMBL" id="CDM65077.1"/>
    </source>
</evidence>
<accession>A0A0B6WWH1</accession>
<dbReference type="NCBIfam" id="TIGR01469">
    <property type="entry name" value="cobA_cysG_Cterm"/>
    <property type="match status" value="1"/>
</dbReference>
<comment type="pathway">
    <text evidence="9">Cofactor biosynthesis; adenosylcobalamin biosynthesis; precorrin-2 from uroporphyrinogen III: step 1/1.</text>
</comment>
<dbReference type="EC" id="2.1.1.107" evidence="2"/>
<dbReference type="InterPro" id="IPR003043">
    <property type="entry name" value="Uropor_MeTrfase_CS"/>
</dbReference>
<evidence type="ECO:0000256" key="9">
    <source>
        <dbReference type="ARBA" id="ARBA00060548"/>
    </source>
</evidence>
<evidence type="ECO:0000256" key="7">
    <source>
        <dbReference type="ARBA" id="ARBA00023244"/>
    </source>
</evidence>
<name>A0A0B6WWH1_9BACT</name>
<evidence type="ECO:0000256" key="3">
    <source>
        <dbReference type="ARBA" id="ARBA00022573"/>
    </source>
</evidence>
<proteinExistence type="inferred from homology"/>
<dbReference type="InterPro" id="IPR000878">
    <property type="entry name" value="4pyrrol_Mease"/>
</dbReference>
<dbReference type="InterPro" id="IPR050161">
    <property type="entry name" value="Siro_Cobalamin_biosynth"/>
</dbReference>
<evidence type="ECO:0000256" key="2">
    <source>
        <dbReference type="ARBA" id="ARBA00012162"/>
    </source>
</evidence>
<evidence type="ECO:0000256" key="4">
    <source>
        <dbReference type="ARBA" id="ARBA00022603"/>
    </source>
</evidence>
<dbReference type="Pfam" id="PF00590">
    <property type="entry name" value="TP_methylase"/>
    <property type="match status" value="1"/>
</dbReference>
<keyword evidence="5 10" id="KW-0808">Transferase</keyword>
<dbReference type="FunFam" id="3.40.1010.10:FF:000001">
    <property type="entry name" value="Siroheme synthase"/>
    <property type="match status" value="1"/>
</dbReference>